<protein>
    <submittedName>
        <fullName evidence="1">Uncharacterized protein</fullName>
    </submittedName>
</protein>
<dbReference type="Proteomes" id="UP000008553">
    <property type="component" value="Unassembled WGS sequence"/>
</dbReference>
<proteinExistence type="predicted"/>
<gene>
    <name evidence="1" type="ORF">PY05974</name>
</gene>
<feature type="non-terminal residue" evidence="1">
    <location>
        <position position="1"/>
    </location>
</feature>
<dbReference type="EMBL" id="AABL01001967">
    <property type="protein sequence ID" value="EAA18106.1"/>
    <property type="molecule type" value="Genomic_DNA"/>
</dbReference>
<evidence type="ECO:0000313" key="1">
    <source>
        <dbReference type="EMBL" id="EAA18106.1"/>
    </source>
</evidence>
<name>Q7RC11_PLAYO</name>
<dbReference type="AlphaFoldDB" id="Q7RC11"/>
<reference evidence="1 2" key="1">
    <citation type="journal article" date="2002" name="Nature">
        <title>Genome sequence and comparative analysis of the model rodent malaria parasite Plasmodium yoelii yoelii.</title>
        <authorList>
            <person name="Carlton J.M."/>
            <person name="Angiuoli S.V."/>
            <person name="Suh B.B."/>
            <person name="Kooij T.W."/>
            <person name="Pertea M."/>
            <person name="Silva J.C."/>
            <person name="Ermolaeva M.D."/>
            <person name="Allen J.E."/>
            <person name="Selengut J.D."/>
            <person name="Koo H.L."/>
            <person name="Peterson J.D."/>
            <person name="Pop M."/>
            <person name="Kosack D.S."/>
            <person name="Shumway M.F."/>
            <person name="Bidwell S.L."/>
            <person name="Shallom S.J."/>
            <person name="van Aken S.E."/>
            <person name="Riedmuller S.B."/>
            <person name="Feldblyum T.V."/>
            <person name="Cho J.K."/>
            <person name="Quackenbush J."/>
            <person name="Sedegah M."/>
            <person name="Shoaibi A."/>
            <person name="Cummings L.M."/>
            <person name="Florens L."/>
            <person name="Yates J.R."/>
            <person name="Raine J.D."/>
            <person name="Sinden R.E."/>
            <person name="Harris M.A."/>
            <person name="Cunningham D.A."/>
            <person name="Preiser P.R."/>
            <person name="Bergman L.W."/>
            <person name="Vaidya A.B."/>
            <person name="van Lin L.H."/>
            <person name="Janse C.J."/>
            <person name="Waters A.P."/>
            <person name="Smith H.O."/>
            <person name="White O.R."/>
            <person name="Salzberg S.L."/>
            <person name="Venter J.C."/>
            <person name="Fraser C.M."/>
            <person name="Hoffman S.L."/>
            <person name="Gardner M.J."/>
            <person name="Carucci D.J."/>
        </authorList>
    </citation>
    <scope>NUCLEOTIDE SEQUENCE [LARGE SCALE GENOMIC DNA]</scope>
    <source>
        <strain evidence="1 2">17XNL</strain>
    </source>
</reference>
<keyword evidence="2" id="KW-1185">Reference proteome</keyword>
<dbReference type="PaxDb" id="73239-Q7RC11"/>
<evidence type="ECO:0000313" key="2">
    <source>
        <dbReference type="Proteomes" id="UP000008553"/>
    </source>
</evidence>
<organism evidence="1 2">
    <name type="scientific">Plasmodium yoelii yoelii</name>
    <dbReference type="NCBI Taxonomy" id="73239"/>
    <lineage>
        <taxon>Eukaryota</taxon>
        <taxon>Sar</taxon>
        <taxon>Alveolata</taxon>
        <taxon>Apicomplexa</taxon>
        <taxon>Aconoidasida</taxon>
        <taxon>Haemosporida</taxon>
        <taxon>Plasmodiidae</taxon>
        <taxon>Plasmodium</taxon>
        <taxon>Plasmodium (Vinckeia)</taxon>
    </lineage>
</organism>
<dbReference type="InParanoid" id="Q7RC11"/>
<comment type="caution">
    <text evidence="1">The sequence shown here is derived from an EMBL/GenBank/DDBJ whole genome shotgun (WGS) entry which is preliminary data.</text>
</comment>
<accession>Q7RC11</accession>
<sequence length="30" mass="3504">TFCKFFCISNASLERNLLLFEDFSVILLYG</sequence>